<organism evidence="6 7">
    <name type="scientific">Mesorhizobium prunaredense</name>
    <dbReference type="NCBI Taxonomy" id="1631249"/>
    <lineage>
        <taxon>Bacteria</taxon>
        <taxon>Pseudomonadati</taxon>
        <taxon>Pseudomonadota</taxon>
        <taxon>Alphaproteobacteria</taxon>
        <taxon>Hyphomicrobiales</taxon>
        <taxon>Phyllobacteriaceae</taxon>
        <taxon>Mesorhizobium</taxon>
    </lineage>
</organism>
<dbReference type="InterPro" id="IPR036388">
    <property type="entry name" value="WH-like_DNA-bd_sf"/>
</dbReference>
<evidence type="ECO:0000313" key="7">
    <source>
        <dbReference type="Proteomes" id="UP000188388"/>
    </source>
</evidence>
<evidence type="ECO:0000259" key="5">
    <source>
        <dbReference type="PROSITE" id="PS51078"/>
    </source>
</evidence>
<evidence type="ECO:0000256" key="2">
    <source>
        <dbReference type="ARBA" id="ARBA00023125"/>
    </source>
</evidence>
<keyword evidence="3" id="KW-0804">Transcription</keyword>
<dbReference type="InterPro" id="IPR050707">
    <property type="entry name" value="HTH_MetabolicPath_Reg"/>
</dbReference>
<keyword evidence="1" id="KW-0805">Transcription regulation</keyword>
<dbReference type="PANTHER" id="PTHR30136">
    <property type="entry name" value="HELIX-TURN-HELIX TRANSCRIPTIONAL REGULATOR, ICLR FAMILY"/>
    <property type="match status" value="1"/>
</dbReference>
<feature type="domain" description="IclR-ED" evidence="5">
    <location>
        <begin position="58"/>
        <end position="233"/>
    </location>
</feature>
<dbReference type="InterPro" id="IPR014757">
    <property type="entry name" value="Tscrpt_reg_IclR_C"/>
</dbReference>
<dbReference type="AlphaFoldDB" id="A0A1R3V3B8"/>
<dbReference type="InterPro" id="IPR005471">
    <property type="entry name" value="Tscrpt_reg_IclR_N"/>
</dbReference>
<dbReference type="PANTHER" id="PTHR30136:SF24">
    <property type="entry name" value="HTH-TYPE TRANSCRIPTIONAL REPRESSOR ALLR"/>
    <property type="match status" value="1"/>
</dbReference>
<dbReference type="PROSITE" id="PS51078">
    <property type="entry name" value="ICLR_ED"/>
    <property type="match status" value="1"/>
</dbReference>
<dbReference type="GO" id="GO:0003700">
    <property type="term" value="F:DNA-binding transcription factor activity"/>
    <property type="evidence" value="ECO:0007669"/>
    <property type="project" value="TreeGrafter"/>
</dbReference>
<dbReference type="Gene3D" id="3.30.450.40">
    <property type="match status" value="1"/>
</dbReference>
<reference evidence="7" key="1">
    <citation type="submission" date="2017-01" db="EMBL/GenBank/DDBJ databases">
        <authorList>
            <person name="Brunel B."/>
        </authorList>
    </citation>
    <scope>NUCLEOTIDE SEQUENCE [LARGE SCALE GENOMIC DNA]</scope>
</reference>
<dbReference type="SUPFAM" id="SSF46785">
    <property type="entry name" value="Winged helix' DNA-binding domain"/>
    <property type="match status" value="1"/>
</dbReference>
<dbReference type="EMBL" id="FTPD01000005">
    <property type="protein sequence ID" value="SIT53717.1"/>
    <property type="molecule type" value="Genomic_DNA"/>
</dbReference>
<dbReference type="SUPFAM" id="SSF55781">
    <property type="entry name" value="GAF domain-like"/>
    <property type="match status" value="1"/>
</dbReference>
<dbReference type="STRING" id="1631249.BQ8794_130201"/>
<feature type="domain" description="HTH iclR-type" evidence="4">
    <location>
        <begin position="5"/>
        <end position="64"/>
    </location>
</feature>
<dbReference type="RefSeq" id="WP_244554859.1">
    <property type="nucleotide sequence ID" value="NZ_FTPD01000005.1"/>
</dbReference>
<protein>
    <submittedName>
        <fullName evidence="6">Transcriptional regulator</fullName>
    </submittedName>
</protein>
<gene>
    <name evidence="6" type="ORF">BQ8794_130201</name>
</gene>
<dbReference type="PROSITE" id="PS51077">
    <property type="entry name" value="HTH_ICLR"/>
    <property type="match status" value="1"/>
</dbReference>
<sequence>MAEISLTGDQMLTVLETVAKKGPVSAVDVARACDINRTVAYRLLVTLEQRAYIRRGHDGYILGSAVNELVRQLDRDISAIARPLMGTFANAVGETVVLHYLNKDEAVVTEQALGNRHLVRVQHVPGSRHPLHLGASGWAMLAFQDQKTIARVVKKSDDPIAAQARIEQIRRDGYAISHDELQMGVHGVAAPLIEPDGRCNAGLAILVPSSRADTLPALTPKLLELAANVTRQL</sequence>
<dbReference type="Pfam" id="PF09339">
    <property type="entry name" value="HTH_IclR"/>
    <property type="match status" value="1"/>
</dbReference>
<dbReference type="Pfam" id="PF01614">
    <property type="entry name" value="IclR_C"/>
    <property type="match status" value="1"/>
</dbReference>
<evidence type="ECO:0000256" key="3">
    <source>
        <dbReference type="ARBA" id="ARBA00023163"/>
    </source>
</evidence>
<dbReference type="Proteomes" id="UP000188388">
    <property type="component" value="Unassembled WGS sequence"/>
</dbReference>
<name>A0A1R3V3B8_9HYPH</name>
<dbReference type="InterPro" id="IPR029016">
    <property type="entry name" value="GAF-like_dom_sf"/>
</dbReference>
<proteinExistence type="predicted"/>
<evidence type="ECO:0000313" key="6">
    <source>
        <dbReference type="EMBL" id="SIT53717.1"/>
    </source>
</evidence>
<dbReference type="GO" id="GO:0003677">
    <property type="term" value="F:DNA binding"/>
    <property type="evidence" value="ECO:0007669"/>
    <property type="project" value="UniProtKB-KW"/>
</dbReference>
<keyword evidence="2" id="KW-0238">DNA-binding</keyword>
<evidence type="ECO:0000259" key="4">
    <source>
        <dbReference type="PROSITE" id="PS51077"/>
    </source>
</evidence>
<dbReference type="GO" id="GO:0045892">
    <property type="term" value="P:negative regulation of DNA-templated transcription"/>
    <property type="evidence" value="ECO:0007669"/>
    <property type="project" value="TreeGrafter"/>
</dbReference>
<dbReference type="InterPro" id="IPR036390">
    <property type="entry name" value="WH_DNA-bd_sf"/>
</dbReference>
<keyword evidence="7" id="KW-1185">Reference proteome</keyword>
<accession>A0A1R3V3B8</accession>
<evidence type="ECO:0000256" key="1">
    <source>
        <dbReference type="ARBA" id="ARBA00023015"/>
    </source>
</evidence>
<dbReference type="Gene3D" id="1.10.10.10">
    <property type="entry name" value="Winged helix-like DNA-binding domain superfamily/Winged helix DNA-binding domain"/>
    <property type="match status" value="1"/>
</dbReference>